<proteinExistence type="predicted"/>
<dbReference type="EMBL" id="SGWQ01000003">
    <property type="protein sequence ID" value="RZS41313.1"/>
    <property type="molecule type" value="Genomic_DNA"/>
</dbReference>
<feature type="transmembrane region" description="Helical" evidence="1">
    <location>
        <begin position="12"/>
        <end position="33"/>
    </location>
</feature>
<keyword evidence="4" id="KW-1185">Reference proteome</keyword>
<feature type="domain" description="FtsX extracellular" evidence="2">
    <location>
        <begin position="63"/>
        <end position="145"/>
    </location>
</feature>
<sequence length="161" mass="17998">MVPPRRGLPWWVFAVALVLAAGVGFGIGALIWAGDPETMAEPYQPDGFVRLSPADYDRCIRGVTVHFDGADTDDRMRAAATRLGEDPRFESVKPRTRAESWEEFKRIFANQPDLLKTARPESLPASVLLVVRENTTSKQVEPQLRAEFPDSKVVTQDMCPR</sequence>
<name>A0A4V2ETJ7_9PSEU</name>
<comment type="caution">
    <text evidence="3">The sequence shown here is derived from an EMBL/GenBank/DDBJ whole genome shotgun (WGS) entry which is preliminary data.</text>
</comment>
<organism evidence="3 4">
    <name type="scientific">Herbihabitans rhizosphaerae</name>
    <dbReference type="NCBI Taxonomy" id="1872711"/>
    <lineage>
        <taxon>Bacteria</taxon>
        <taxon>Bacillati</taxon>
        <taxon>Actinomycetota</taxon>
        <taxon>Actinomycetes</taxon>
        <taxon>Pseudonocardiales</taxon>
        <taxon>Pseudonocardiaceae</taxon>
        <taxon>Herbihabitans</taxon>
    </lineage>
</organism>
<evidence type="ECO:0000256" key="1">
    <source>
        <dbReference type="SAM" id="Phobius"/>
    </source>
</evidence>
<gene>
    <name evidence="3" type="ORF">EV193_103635</name>
</gene>
<evidence type="ECO:0000259" key="2">
    <source>
        <dbReference type="Pfam" id="PF18075"/>
    </source>
</evidence>
<protein>
    <recommendedName>
        <fullName evidence="2">FtsX extracellular domain-containing protein</fullName>
    </recommendedName>
</protein>
<keyword evidence="1" id="KW-1133">Transmembrane helix</keyword>
<reference evidence="3 4" key="1">
    <citation type="submission" date="2019-02" db="EMBL/GenBank/DDBJ databases">
        <title>Genomic Encyclopedia of Type Strains, Phase IV (KMG-IV): sequencing the most valuable type-strain genomes for metagenomic binning, comparative biology and taxonomic classification.</title>
        <authorList>
            <person name="Goeker M."/>
        </authorList>
    </citation>
    <scope>NUCLEOTIDE SEQUENCE [LARGE SCALE GENOMIC DNA]</scope>
    <source>
        <strain evidence="3 4">DSM 101727</strain>
    </source>
</reference>
<dbReference type="InterPro" id="IPR040690">
    <property type="entry name" value="FtsX_ECD"/>
</dbReference>
<keyword evidence="1" id="KW-0812">Transmembrane</keyword>
<dbReference type="AlphaFoldDB" id="A0A4V2ETJ7"/>
<evidence type="ECO:0000313" key="4">
    <source>
        <dbReference type="Proteomes" id="UP000294257"/>
    </source>
</evidence>
<dbReference type="Proteomes" id="UP000294257">
    <property type="component" value="Unassembled WGS sequence"/>
</dbReference>
<keyword evidence="1" id="KW-0472">Membrane</keyword>
<dbReference type="Gene3D" id="3.30.70.3040">
    <property type="match status" value="1"/>
</dbReference>
<dbReference type="Pfam" id="PF18075">
    <property type="entry name" value="FtsX_ECD"/>
    <property type="match status" value="1"/>
</dbReference>
<evidence type="ECO:0000313" key="3">
    <source>
        <dbReference type="EMBL" id="RZS41313.1"/>
    </source>
</evidence>
<accession>A0A4V2ETJ7</accession>